<dbReference type="Proteomes" id="UP000570166">
    <property type="component" value="Unassembled WGS sequence"/>
</dbReference>
<evidence type="ECO:0000313" key="2">
    <source>
        <dbReference type="Proteomes" id="UP000570166"/>
    </source>
</evidence>
<dbReference type="EMBL" id="JACEIB010000025">
    <property type="protein sequence ID" value="MBA2935311.1"/>
    <property type="molecule type" value="Genomic_DNA"/>
</dbReference>
<organism evidence="1 2">
    <name type="scientific">Sphingomonas chungangi</name>
    <dbReference type="NCBI Taxonomy" id="2683589"/>
    <lineage>
        <taxon>Bacteria</taxon>
        <taxon>Pseudomonadati</taxon>
        <taxon>Pseudomonadota</taxon>
        <taxon>Alphaproteobacteria</taxon>
        <taxon>Sphingomonadales</taxon>
        <taxon>Sphingomonadaceae</taxon>
        <taxon>Sphingomonas</taxon>
    </lineage>
</organism>
<protein>
    <submittedName>
        <fullName evidence="1">Uncharacterized protein</fullName>
    </submittedName>
</protein>
<dbReference type="AlphaFoldDB" id="A0A838L7L5"/>
<reference evidence="1 2" key="1">
    <citation type="submission" date="2020-07" db="EMBL/GenBank/DDBJ databases">
        <authorList>
            <person name="Sun Q."/>
        </authorList>
    </citation>
    <scope>NUCLEOTIDE SEQUENCE [LARGE SCALE GENOMIC DNA]</scope>
    <source>
        <strain evidence="1 2">CGMCC 1.13654</strain>
    </source>
</reference>
<keyword evidence="2" id="KW-1185">Reference proteome</keyword>
<sequence length="119" mass="13003">MLSIRSSADMARALASPLDAELLRLLALRRDQLTEYEGYDLGDLAHFIIVQPGDTLAAVETEAGWPISGEEAGFEWVQHHAGWHEAVLILSDDGFGVSLWVPDSLDIDPALLALVRDHA</sequence>
<gene>
    <name evidence="1" type="ORF">HZF05_14580</name>
</gene>
<accession>A0A838L7L5</accession>
<name>A0A838L7L5_9SPHN</name>
<comment type="caution">
    <text evidence="1">The sequence shown here is derived from an EMBL/GenBank/DDBJ whole genome shotgun (WGS) entry which is preliminary data.</text>
</comment>
<evidence type="ECO:0000313" key="1">
    <source>
        <dbReference type="EMBL" id="MBA2935311.1"/>
    </source>
</evidence>
<dbReference type="RefSeq" id="WP_160365309.1">
    <property type="nucleotide sequence ID" value="NZ_JACEIB010000025.1"/>
</dbReference>
<proteinExistence type="predicted"/>